<dbReference type="InterPro" id="IPR001650">
    <property type="entry name" value="Helicase_C-like"/>
</dbReference>
<dbReference type="InterPro" id="IPR014001">
    <property type="entry name" value="Helicase_ATP-bd"/>
</dbReference>
<dbReference type="STRING" id="477641.MODMU_4135"/>
<dbReference type="InterPro" id="IPR027417">
    <property type="entry name" value="P-loop_NTPase"/>
</dbReference>
<name>I4F1M2_MODI5</name>
<protein>
    <submittedName>
        <fullName evidence="6">DEAD/DEAH box helicase</fullName>
    </submittedName>
</protein>
<dbReference type="Pfam" id="PF00271">
    <property type="entry name" value="Helicase_C"/>
    <property type="match status" value="1"/>
</dbReference>
<evidence type="ECO:0000259" key="5">
    <source>
        <dbReference type="PROSITE" id="PS51194"/>
    </source>
</evidence>
<evidence type="ECO:0000313" key="7">
    <source>
        <dbReference type="Proteomes" id="UP000006461"/>
    </source>
</evidence>
<keyword evidence="6" id="KW-0378">Hydrolase</keyword>
<dbReference type="PROSITE" id="PS51194">
    <property type="entry name" value="HELICASE_CTER"/>
    <property type="match status" value="1"/>
</dbReference>
<reference evidence="6 7" key="1">
    <citation type="journal article" date="2012" name="J. Bacteriol.">
        <title>Genome Sequence of Radiation-Resistant Modestobacter marinus Strain BC501, a Representative Actinobacterium That Thrives on Calcareous Stone Surfaces.</title>
        <authorList>
            <person name="Normand P."/>
            <person name="Gury J."/>
            <person name="Pujic P."/>
            <person name="Chouaia B."/>
            <person name="Crotti E."/>
            <person name="Brusetti L."/>
            <person name="Daffonchio D."/>
            <person name="Vacherie B."/>
            <person name="Barbe V."/>
            <person name="Medigue C."/>
            <person name="Calteau A."/>
            <person name="Ghodhbane-Gtari F."/>
            <person name="Essoussi I."/>
            <person name="Nouioui I."/>
            <person name="Abbassi-Ghozzi I."/>
            <person name="Gtari M."/>
        </authorList>
    </citation>
    <scope>NUCLEOTIDE SEQUENCE [LARGE SCALE GENOMIC DNA]</scope>
    <source>
        <strain evidence="7">BC 501</strain>
    </source>
</reference>
<dbReference type="OMA" id="IPPMREN"/>
<feature type="domain" description="Helicase C-terminal" evidence="5">
    <location>
        <begin position="1039"/>
        <end position="1203"/>
    </location>
</feature>
<dbReference type="eggNOG" id="COG1201">
    <property type="taxonomic scope" value="Bacteria"/>
</dbReference>
<feature type="domain" description="Helicase ATP-binding" evidence="4">
    <location>
        <begin position="97"/>
        <end position="388"/>
    </location>
</feature>
<dbReference type="PANTHER" id="PTHR47957">
    <property type="entry name" value="ATP-DEPENDENT HELICASE HRQ1"/>
    <property type="match status" value="1"/>
</dbReference>
<keyword evidence="7" id="KW-1185">Reference proteome</keyword>
<keyword evidence="2" id="KW-0067">ATP-binding</keyword>
<dbReference type="GO" id="GO:0006289">
    <property type="term" value="P:nucleotide-excision repair"/>
    <property type="evidence" value="ECO:0007669"/>
    <property type="project" value="TreeGrafter"/>
</dbReference>
<evidence type="ECO:0000256" key="2">
    <source>
        <dbReference type="ARBA" id="ARBA00022840"/>
    </source>
</evidence>
<dbReference type="GO" id="GO:0005524">
    <property type="term" value="F:ATP binding"/>
    <property type="evidence" value="ECO:0007669"/>
    <property type="project" value="UniProtKB-KW"/>
</dbReference>
<dbReference type="PANTHER" id="PTHR47957:SF3">
    <property type="entry name" value="ATP-DEPENDENT HELICASE HRQ1"/>
    <property type="match status" value="1"/>
</dbReference>
<feature type="region of interest" description="Disordered" evidence="3">
    <location>
        <begin position="139"/>
        <end position="159"/>
    </location>
</feature>
<dbReference type="Gene3D" id="3.40.50.300">
    <property type="entry name" value="P-loop containing nucleotide triphosphate hydrolases"/>
    <property type="match status" value="2"/>
</dbReference>
<dbReference type="Proteomes" id="UP000006461">
    <property type="component" value="Chromosome"/>
</dbReference>
<dbReference type="PROSITE" id="PS51192">
    <property type="entry name" value="HELICASE_ATP_BIND_1"/>
    <property type="match status" value="1"/>
</dbReference>
<dbReference type="GO" id="GO:0043138">
    <property type="term" value="F:3'-5' DNA helicase activity"/>
    <property type="evidence" value="ECO:0007669"/>
    <property type="project" value="TreeGrafter"/>
</dbReference>
<dbReference type="eggNOG" id="COG1205">
    <property type="taxonomic scope" value="Bacteria"/>
</dbReference>
<dbReference type="GO" id="GO:0003676">
    <property type="term" value="F:nucleic acid binding"/>
    <property type="evidence" value="ECO:0007669"/>
    <property type="project" value="InterPro"/>
</dbReference>
<evidence type="ECO:0000256" key="1">
    <source>
        <dbReference type="ARBA" id="ARBA00022741"/>
    </source>
</evidence>
<dbReference type="KEGG" id="mmar:MODMU_4135"/>
<dbReference type="SUPFAM" id="SSF52540">
    <property type="entry name" value="P-loop containing nucleoside triphosphate hydrolases"/>
    <property type="match status" value="2"/>
</dbReference>
<evidence type="ECO:0000259" key="4">
    <source>
        <dbReference type="PROSITE" id="PS51192"/>
    </source>
</evidence>
<dbReference type="SMART" id="SM00487">
    <property type="entry name" value="DEXDc"/>
    <property type="match status" value="1"/>
</dbReference>
<dbReference type="Pfam" id="PF00270">
    <property type="entry name" value="DEAD"/>
    <property type="match status" value="1"/>
</dbReference>
<dbReference type="SMART" id="SM00490">
    <property type="entry name" value="HELICc"/>
    <property type="match status" value="1"/>
</dbReference>
<keyword evidence="1" id="KW-0547">Nucleotide-binding</keyword>
<dbReference type="EMBL" id="FO203431">
    <property type="protein sequence ID" value="CCH89535.1"/>
    <property type="molecule type" value="Genomic_DNA"/>
</dbReference>
<gene>
    <name evidence="6" type="ordered locus">MODMU_4135</name>
</gene>
<keyword evidence="6" id="KW-0347">Helicase</keyword>
<organism evidence="6 7">
    <name type="scientific">Modestobacter italicus (strain DSM 44449 / CECT 9708 / BC 501)</name>
    <dbReference type="NCBI Taxonomy" id="2732864"/>
    <lineage>
        <taxon>Bacteria</taxon>
        <taxon>Bacillati</taxon>
        <taxon>Actinomycetota</taxon>
        <taxon>Actinomycetes</taxon>
        <taxon>Geodermatophilales</taxon>
        <taxon>Geodermatophilaceae</taxon>
        <taxon>Modestobacter</taxon>
    </lineage>
</organism>
<sequence length="1805" mass="197395">MSVEALSHDLTDTFLRYYDTAYGLRDEAIMRERRELLRGQSALFQEPFLELLPDYVLADADLAASCQRAGVPELAGLAAAGLLAGRDRLFAHQERALQEALSGRHTVVTSGTGSGKTEAFLLPVLARLVRESASWSSPPRDGGSWWTGPQGWEPQRAGSPSRPAAIRALVLYPMNALVEDQLVRLRRALDGPAARRWLDSTRRGNRFYFGRYTGRTPVSAVRSNSSTTELRAVLRKLDERGRRLRARIEAEQRAGLPVREDDAYFLPRLDGAEMRSRWDMHDAPPDILITNYSMLNVVLMRDREEDMLAATRAWLDASPDHVFTLVVDELHSYRGTSGTEVAYLLRKLLDRLGLHERPEQLSVLAASASLEAGRARDMAFLEQFFGQPQDRFAVVPGALARPAGTGSVDGAAPALAEAREALMDGQLPSGLTRRLGVQAAMFNAGQDEGRLRARSFADWASRLFPGLAPQDQREAMNDLLACMDADPDGTRLRMHLFFRNLNGLWACADPACALVSTREQDDKAPRQRPIGRLYAQPRYRCDCGARVLELLYCQTCGELFLGGYRSPVADQSQYLVSTVTDLEELPERAALARNAANYTLFWPTSDPTQKPLTSKWTRTPYEMGMARRHLNVHTGEVAAPEPGSSGNGWGYYVTAGKNGDPSRLPAFPNKCPHCGDDRELKLNWLKAEDPKRNRSPIRTMGTGFEKVNQLLSDVLMRDLGDERKLVVFSDSRQDAARIAAGLEKSHYQDLVRQLVVAVLDRPVDIDPQKAAEYWSNPDAGADAQSAWDAVSQADKALADAVRRVGMGKPQADDESTIASRLEELRSRGYTLAELANLVEPLLLSLGVHPGGPAPSLQSYDAAAWTDLYDWKATPPARRPTNLLTPAQQALSDRVHGALLEEVQRSVFSSTGRDVEALGLARATSPVESSAPTGMSSTTFQEVCDSVVRLMGLRRLFPEQEKNGRDQLPRNAREYLGVIAEGDRGMTDELIQAVRRALGVGDKNLLDSTRVRLRPAGATQWRCTRCRRRHLQPSGGRCTQCRGLLGPAEERRLAGSDTSIEAADYYAWLARDAGEPFPLRVEELTGQTDTNDGQARQARFQNVFLDEEVPQTSAIDVLSVTTTMEAGVDIGGLRAVVLANMPPMRFNYQQRVGRAGRRNDRLSVAMTVCRGTRSHDEHYFAHPEQITGDPPPAPYVDLARPDILKRAMAAEFLRRAFLAAREDSPGFAPGSNAHGQFGDVAAWPAVQQHVVSWLKANAPEAEHILDVLLQHAAPPLQARRAELMSWAVTELPAAVDRIAHADTGNSALAQRLAEAGELPMFGFPTRERTLYHEQPHGREPDGTISRQLDIAISEFAPGSEIVKDKSVYVPVGLVEYVRRGTRWVPIGDPRGPIAKVGLCRACGAVDPSGTPSACPTCRTPASDDGVYRVVEVGEPEGFRTSYQRPADYDGTYEFTPRAGHARLSLENAGELEVRGHHELDLRFGKADVLVVNDSAGADFRFTSVAAQDGLLSLDLLADDERRKELGLPKPVGDHSGVTPIALGAWSRTDALLAGLRSVPDGLDLNPMRTSARAAWLSFGFLLRNAASKLLDVGVGEFKVGVFPRPGKGNDAVSGAAFLADSLENGAGYATHLGQDAGPLLSTARQLAVEYAEHARTGAGCDSSCYRCLRDHTNAAYHPLLDWRLALDLLDAAEGQPVSLDKLDQLAAQLADTFAANFGGVVHSAGGLPLIEDDFGSTLLVVHPLESFREGTSSQRVIAAHKEMAERGHGISMITHTYDLVRRPGVVWTRLAATNGSAPWGSLGSSR</sequence>
<evidence type="ECO:0000256" key="3">
    <source>
        <dbReference type="SAM" id="MobiDB-lite"/>
    </source>
</evidence>
<proteinExistence type="predicted"/>
<accession>I4F1M2</accession>
<dbReference type="HOGENOM" id="CLU_001338_2_1_11"/>
<evidence type="ECO:0000313" key="6">
    <source>
        <dbReference type="EMBL" id="CCH89535.1"/>
    </source>
</evidence>
<dbReference type="InterPro" id="IPR011545">
    <property type="entry name" value="DEAD/DEAH_box_helicase_dom"/>
</dbReference>
<dbReference type="GO" id="GO:0036297">
    <property type="term" value="P:interstrand cross-link repair"/>
    <property type="evidence" value="ECO:0007669"/>
    <property type="project" value="TreeGrafter"/>
</dbReference>